<protein>
    <submittedName>
        <fullName evidence="1">Uncharacterized protein</fullName>
    </submittedName>
</protein>
<evidence type="ECO:0000313" key="2">
    <source>
        <dbReference type="Proteomes" id="UP000821866"/>
    </source>
</evidence>
<keyword evidence="2" id="KW-1185">Reference proteome</keyword>
<proteinExistence type="predicted"/>
<reference evidence="1" key="1">
    <citation type="journal article" date="2020" name="Cell">
        <title>Large-Scale Comparative Analyses of Tick Genomes Elucidate Their Genetic Diversity and Vector Capacities.</title>
        <authorList>
            <consortium name="Tick Genome and Microbiome Consortium (TIGMIC)"/>
            <person name="Jia N."/>
            <person name="Wang J."/>
            <person name="Shi W."/>
            <person name="Du L."/>
            <person name="Sun Y."/>
            <person name="Zhan W."/>
            <person name="Jiang J.F."/>
            <person name="Wang Q."/>
            <person name="Zhang B."/>
            <person name="Ji P."/>
            <person name="Bell-Sakyi L."/>
            <person name="Cui X.M."/>
            <person name="Yuan T.T."/>
            <person name="Jiang B.G."/>
            <person name="Yang W.F."/>
            <person name="Lam T.T."/>
            <person name="Chang Q.C."/>
            <person name="Ding S.J."/>
            <person name="Wang X.J."/>
            <person name="Zhu J.G."/>
            <person name="Ruan X.D."/>
            <person name="Zhao L."/>
            <person name="Wei J.T."/>
            <person name="Ye R.Z."/>
            <person name="Que T.C."/>
            <person name="Du C.H."/>
            <person name="Zhou Y.H."/>
            <person name="Cheng J.X."/>
            <person name="Dai P.F."/>
            <person name="Guo W.B."/>
            <person name="Han X.H."/>
            <person name="Huang E.J."/>
            <person name="Li L.F."/>
            <person name="Wei W."/>
            <person name="Gao Y.C."/>
            <person name="Liu J.Z."/>
            <person name="Shao H.Z."/>
            <person name="Wang X."/>
            <person name="Wang C.C."/>
            <person name="Yang T.C."/>
            <person name="Huo Q.B."/>
            <person name="Li W."/>
            <person name="Chen H.Y."/>
            <person name="Chen S.E."/>
            <person name="Zhou L.G."/>
            <person name="Ni X.B."/>
            <person name="Tian J.H."/>
            <person name="Sheng Y."/>
            <person name="Liu T."/>
            <person name="Pan Y.S."/>
            <person name="Xia L.Y."/>
            <person name="Li J."/>
            <person name="Zhao F."/>
            <person name="Cao W.C."/>
        </authorList>
    </citation>
    <scope>NUCLEOTIDE SEQUENCE</scope>
    <source>
        <strain evidence="1">Rmic-2018</strain>
    </source>
</reference>
<dbReference type="AlphaFoldDB" id="A0A9J6D7Z6"/>
<evidence type="ECO:0000313" key="1">
    <source>
        <dbReference type="EMBL" id="KAH8018341.1"/>
    </source>
</evidence>
<reference evidence="1" key="2">
    <citation type="submission" date="2021-09" db="EMBL/GenBank/DDBJ databases">
        <authorList>
            <person name="Jia N."/>
            <person name="Wang J."/>
            <person name="Shi W."/>
            <person name="Du L."/>
            <person name="Sun Y."/>
            <person name="Zhan W."/>
            <person name="Jiang J."/>
            <person name="Wang Q."/>
            <person name="Zhang B."/>
            <person name="Ji P."/>
            <person name="Sakyi L.B."/>
            <person name="Cui X."/>
            <person name="Yuan T."/>
            <person name="Jiang B."/>
            <person name="Yang W."/>
            <person name="Lam T.T.-Y."/>
            <person name="Chang Q."/>
            <person name="Ding S."/>
            <person name="Wang X."/>
            <person name="Zhu J."/>
            <person name="Ruan X."/>
            <person name="Zhao L."/>
            <person name="Wei J."/>
            <person name="Que T."/>
            <person name="Du C."/>
            <person name="Cheng J."/>
            <person name="Dai P."/>
            <person name="Han X."/>
            <person name="Huang E."/>
            <person name="Gao Y."/>
            <person name="Liu J."/>
            <person name="Shao H."/>
            <person name="Ye R."/>
            <person name="Li L."/>
            <person name="Wei W."/>
            <person name="Wang X."/>
            <person name="Wang C."/>
            <person name="Huo Q."/>
            <person name="Li W."/>
            <person name="Guo W."/>
            <person name="Chen H."/>
            <person name="Chen S."/>
            <person name="Zhou L."/>
            <person name="Zhou L."/>
            <person name="Ni X."/>
            <person name="Tian J."/>
            <person name="Zhou Y."/>
            <person name="Sheng Y."/>
            <person name="Liu T."/>
            <person name="Pan Y."/>
            <person name="Xia L."/>
            <person name="Li J."/>
            <person name="Zhao F."/>
            <person name="Cao W."/>
        </authorList>
    </citation>
    <scope>NUCLEOTIDE SEQUENCE</scope>
    <source>
        <strain evidence="1">Rmic-2018</strain>
        <tissue evidence="1">Larvae</tissue>
    </source>
</reference>
<name>A0A9J6D7Z6_RHIMP</name>
<organism evidence="1 2">
    <name type="scientific">Rhipicephalus microplus</name>
    <name type="common">Cattle tick</name>
    <name type="synonym">Boophilus microplus</name>
    <dbReference type="NCBI Taxonomy" id="6941"/>
    <lineage>
        <taxon>Eukaryota</taxon>
        <taxon>Metazoa</taxon>
        <taxon>Ecdysozoa</taxon>
        <taxon>Arthropoda</taxon>
        <taxon>Chelicerata</taxon>
        <taxon>Arachnida</taxon>
        <taxon>Acari</taxon>
        <taxon>Parasitiformes</taxon>
        <taxon>Ixodida</taxon>
        <taxon>Ixodoidea</taxon>
        <taxon>Ixodidae</taxon>
        <taxon>Rhipicephalinae</taxon>
        <taxon>Rhipicephalus</taxon>
        <taxon>Boophilus</taxon>
    </lineage>
</organism>
<gene>
    <name evidence="1" type="ORF">HPB51_003062</name>
</gene>
<sequence>MAASKSKKKYLQVFLDSYTAEFLCFVTSRKGDKYGFCTTCTCDVSVSHGGKADIKPKSQQRPSFLGSYQIAKTAAASADVCDEVQRDPQKRKEPRSKMDATLAKKVKLSFESTGRASLTREERLLYFLTSDVNFAYGLFLKSVILVFDKANAQLQSQAPQIHLLQSLLMQFLRDLLARVIHFYLEHHTVRPALHEAPLVGACRTGAEVQ</sequence>
<comment type="caution">
    <text evidence="1">The sequence shown here is derived from an EMBL/GenBank/DDBJ whole genome shotgun (WGS) entry which is preliminary data.</text>
</comment>
<dbReference type="EMBL" id="JABSTU010000010">
    <property type="protein sequence ID" value="KAH8018341.1"/>
    <property type="molecule type" value="Genomic_DNA"/>
</dbReference>
<dbReference type="Proteomes" id="UP000821866">
    <property type="component" value="Chromosome 8"/>
</dbReference>
<accession>A0A9J6D7Z6</accession>